<sequence>MVPSLSGFHRPFLLAGILPTITPSGLRRRGYAALANTVSASQRPPKEEGSISSIFTSLTGETNEVKLPPRFSDLKKDIWTEGMEQSWREVLSELGQTTEEVAARGSEIVPRISFHDLQSLSFDQITRIKEVGSVIVTGGVPTEEALGWKQAIREYASANSDRVRGFPEDNIQVFEMYNSKSQTRARIHPSLMATQQFMLSLWHKSDPSTEIDLSTPIAYFDRLRIRQPGDAKFTLGPHIDGGSVERWEDPGFRSCFKEIFAGGSRWRLHDPFDASPRIHAKQDLYNTPNQCSIFRPWQGWTSMSSTGPNEGTLRVLPFLKLSTAYIMLRPFFRPKSSTSTSLEADDWVLDLEATSFPGSQIRKTQELNDKTHPHLRLDKTMVSIPRVEPGDQVFWHCDVVHAVEAQHKGLSDSSVLYIPAVPLTLHNAVYLRDQRINFLSGLPAPDFPGGEGESKFVGRATAEDVSTPEGRALLGFQGEQTDSKPLMDFQRKVQDVLRA</sequence>
<reference evidence="1 2" key="1">
    <citation type="journal article" date="2019" name="Nat. Ecol. Evol.">
        <title>Megaphylogeny resolves global patterns of mushroom evolution.</title>
        <authorList>
            <person name="Varga T."/>
            <person name="Krizsan K."/>
            <person name="Foldi C."/>
            <person name="Dima B."/>
            <person name="Sanchez-Garcia M."/>
            <person name="Sanchez-Ramirez S."/>
            <person name="Szollosi G.J."/>
            <person name="Szarkandi J.G."/>
            <person name="Papp V."/>
            <person name="Albert L."/>
            <person name="Andreopoulos W."/>
            <person name="Angelini C."/>
            <person name="Antonin V."/>
            <person name="Barry K.W."/>
            <person name="Bougher N.L."/>
            <person name="Buchanan P."/>
            <person name="Buyck B."/>
            <person name="Bense V."/>
            <person name="Catcheside P."/>
            <person name="Chovatia M."/>
            <person name="Cooper J."/>
            <person name="Damon W."/>
            <person name="Desjardin D."/>
            <person name="Finy P."/>
            <person name="Geml J."/>
            <person name="Haridas S."/>
            <person name="Hughes K."/>
            <person name="Justo A."/>
            <person name="Karasinski D."/>
            <person name="Kautmanova I."/>
            <person name="Kiss B."/>
            <person name="Kocsube S."/>
            <person name="Kotiranta H."/>
            <person name="LaButti K.M."/>
            <person name="Lechner B.E."/>
            <person name="Liimatainen K."/>
            <person name="Lipzen A."/>
            <person name="Lukacs Z."/>
            <person name="Mihaltcheva S."/>
            <person name="Morgado L.N."/>
            <person name="Niskanen T."/>
            <person name="Noordeloos M.E."/>
            <person name="Ohm R.A."/>
            <person name="Ortiz-Santana B."/>
            <person name="Ovrebo C."/>
            <person name="Racz N."/>
            <person name="Riley R."/>
            <person name="Savchenko A."/>
            <person name="Shiryaev A."/>
            <person name="Soop K."/>
            <person name="Spirin V."/>
            <person name="Szebenyi C."/>
            <person name="Tomsovsky M."/>
            <person name="Tulloss R.E."/>
            <person name="Uehling J."/>
            <person name="Grigoriev I.V."/>
            <person name="Vagvolgyi C."/>
            <person name="Papp T."/>
            <person name="Martin F.M."/>
            <person name="Miettinen O."/>
            <person name="Hibbett D.S."/>
            <person name="Nagy L.G."/>
        </authorList>
    </citation>
    <scope>NUCLEOTIDE SEQUENCE [LARGE SCALE GENOMIC DNA]</scope>
    <source>
        <strain evidence="1 2">NL-1719</strain>
    </source>
</reference>
<name>A0ACD3BCQ2_9AGAR</name>
<organism evidence="1 2">
    <name type="scientific">Pluteus cervinus</name>
    <dbReference type="NCBI Taxonomy" id="181527"/>
    <lineage>
        <taxon>Eukaryota</taxon>
        <taxon>Fungi</taxon>
        <taxon>Dikarya</taxon>
        <taxon>Basidiomycota</taxon>
        <taxon>Agaricomycotina</taxon>
        <taxon>Agaricomycetes</taxon>
        <taxon>Agaricomycetidae</taxon>
        <taxon>Agaricales</taxon>
        <taxon>Pluteineae</taxon>
        <taxon>Pluteaceae</taxon>
        <taxon>Pluteus</taxon>
    </lineage>
</organism>
<proteinExistence type="predicted"/>
<dbReference type="Proteomes" id="UP000308600">
    <property type="component" value="Unassembled WGS sequence"/>
</dbReference>
<evidence type="ECO:0000313" key="1">
    <source>
        <dbReference type="EMBL" id="TFK74767.1"/>
    </source>
</evidence>
<evidence type="ECO:0000313" key="2">
    <source>
        <dbReference type="Proteomes" id="UP000308600"/>
    </source>
</evidence>
<protein>
    <submittedName>
        <fullName evidence="1">DUF1479-domain-containing protein</fullName>
    </submittedName>
</protein>
<gene>
    <name evidence="1" type="ORF">BDN72DRAFT_630527</name>
</gene>
<accession>A0ACD3BCQ2</accession>
<keyword evidence="2" id="KW-1185">Reference proteome</keyword>
<dbReference type="EMBL" id="ML208266">
    <property type="protein sequence ID" value="TFK74767.1"/>
    <property type="molecule type" value="Genomic_DNA"/>
</dbReference>